<dbReference type="GeneID" id="108494809"/>
<protein>
    <submittedName>
        <fullName evidence="2">Uncharacterized protein LOC108494809 isoform X1</fullName>
    </submittedName>
</protein>
<sequence>MEVNYFHFRSPSGSWMRRECHGKGGITELYPEGTAVLCVTHITTATGGPSQTKTSSQDTFLEELGLTNNMAAHGREEILQNAAAELPGHNTCGCAGCGCSCRDHVLPAPLPPELPDFWGAPESRFASSTEVILVFQRCSSPATWILSAESWTLLRSGFFLQKIEPQTLQMTAEKPCLGPQTRRSELVVIFHTSLYL</sequence>
<dbReference type="AlphaFoldDB" id="A0A6J0GTL9"/>
<dbReference type="OrthoDB" id="10652847at2759"/>
<keyword evidence="1" id="KW-1185">Reference proteome</keyword>
<organism evidence="1 2">
    <name type="scientific">Lepidothrix coronata</name>
    <name type="common">blue-crowned manakin</name>
    <dbReference type="NCBI Taxonomy" id="321398"/>
    <lineage>
        <taxon>Eukaryota</taxon>
        <taxon>Metazoa</taxon>
        <taxon>Chordata</taxon>
        <taxon>Craniata</taxon>
        <taxon>Vertebrata</taxon>
        <taxon>Euteleostomi</taxon>
        <taxon>Archelosauria</taxon>
        <taxon>Archosauria</taxon>
        <taxon>Dinosauria</taxon>
        <taxon>Saurischia</taxon>
        <taxon>Theropoda</taxon>
        <taxon>Coelurosauria</taxon>
        <taxon>Aves</taxon>
        <taxon>Neognathae</taxon>
        <taxon>Neoaves</taxon>
        <taxon>Telluraves</taxon>
        <taxon>Australaves</taxon>
        <taxon>Passeriformes</taxon>
        <taxon>Pipridae</taxon>
        <taxon>Lepidothrix</taxon>
    </lineage>
</organism>
<accession>A0A6J0GTL9</accession>
<reference evidence="2" key="1">
    <citation type="submission" date="2025-08" db="UniProtKB">
        <authorList>
            <consortium name="RefSeq"/>
        </authorList>
    </citation>
    <scope>IDENTIFICATION</scope>
</reference>
<dbReference type="Proteomes" id="UP000504624">
    <property type="component" value="Unplaced"/>
</dbReference>
<proteinExistence type="predicted"/>
<evidence type="ECO:0000313" key="2">
    <source>
        <dbReference type="RefSeq" id="XP_017665186.1"/>
    </source>
</evidence>
<dbReference type="RefSeq" id="XP_017665186.1">
    <property type="nucleotide sequence ID" value="XM_017809697.1"/>
</dbReference>
<name>A0A6J0GTL9_9PASS</name>
<evidence type="ECO:0000313" key="1">
    <source>
        <dbReference type="Proteomes" id="UP000504624"/>
    </source>
</evidence>
<gene>
    <name evidence="2" type="primary">LOC108494809</name>
</gene>